<evidence type="ECO:0000313" key="1">
    <source>
        <dbReference type="EMBL" id="GID72996.1"/>
    </source>
</evidence>
<dbReference type="SUPFAM" id="SSF52129">
    <property type="entry name" value="Caspase-like"/>
    <property type="match status" value="1"/>
</dbReference>
<dbReference type="RefSeq" id="WP_203760935.1">
    <property type="nucleotide sequence ID" value="NZ_BAAABO010000006.1"/>
</dbReference>
<evidence type="ECO:0000313" key="2">
    <source>
        <dbReference type="Proteomes" id="UP000609879"/>
    </source>
</evidence>
<reference evidence="1 2" key="1">
    <citation type="submission" date="2021-01" db="EMBL/GenBank/DDBJ databases">
        <title>Whole genome shotgun sequence of Actinoplanes deccanensis NBRC 13994.</title>
        <authorList>
            <person name="Komaki H."/>
            <person name="Tamura T."/>
        </authorList>
    </citation>
    <scope>NUCLEOTIDE SEQUENCE [LARGE SCALE GENOMIC DNA]</scope>
    <source>
        <strain evidence="1 2">NBRC 13994</strain>
    </source>
</reference>
<organism evidence="1 2">
    <name type="scientific">Paractinoplanes deccanensis</name>
    <dbReference type="NCBI Taxonomy" id="113561"/>
    <lineage>
        <taxon>Bacteria</taxon>
        <taxon>Bacillati</taxon>
        <taxon>Actinomycetota</taxon>
        <taxon>Actinomycetes</taxon>
        <taxon>Micromonosporales</taxon>
        <taxon>Micromonosporaceae</taxon>
        <taxon>Paractinoplanes</taxon>
    </lineage>
</organism>
<sequence>MPQRRAALAIGVSDAAPLPFLGGAVNGAREFHTWAQSLGYESRLVTDETEPVTAPRLRQEFETLLSGEAFHRLIIYFAGHGLIRELEQGLWLLSDWHSEQRAVAVEVLRRRLGFYGVNQVAIFADACRSLPADVDTADLTPDGLLGKGPRPRSATMSVDKFIAAQDGTEAFMIPGKDPDDDRCLFSGVVLSALWGTRQEAFSTLLPGKVTSRSLGTFLQSEVPRLAETYRLTLVPSVTPTFPENDDIYYGDGPPVEAPDFPPWPPGEAVRSTGRVVLRARDEQPDEVLEHRLRAQERPQAFETGSGFAVDGATVAAVWKPGGVSTDFAGRRDWCRLRHEAADQLLRPEPAQLELANGLFTAVTALPLFIGSVVVREKGAAALVYRELHAGPTTYAATELAIGELERGGLRAGAATDLAAELRAGKHLDPVRGVLSAYLYDAVADVESIRHLAHCYLAQDEPIPYDIALLADLDASTDDSGQLRVTVPAVAAQPATPEATGPVAGFWPMLRQGWAYLDDDPASALVRPGLAELAAELTTARFTTFPRAAGLRLAELFGLTP</sequence>
<gene>
    <name evidence="1" type="ORF">Ade02nite_16370</name>
</gene>
<dbReference type="InterPro" id="IPR029030">
    <property type="entry name" value="Caspase-like_dom_sf"/>
</dbReference>
<accession>A0ABQ3XZ16</accession>
<dbReference type="EMBL" id="BOMI01000025">
    <property type="protein sequence ID" value="GID72996.1"/>
    <property type="molecule type" value="Genomic_DNA"/>
</dbReference>
<dbReference type="Gene3D" id="3.40.50.1460">
    <property type="match status" value="1"/>
</dbReference>
<dbReference type="Proteomes" id="UP000609879">
    <property type="component" value="Unassembled WGS sequence"/>
</dbReference>
<evidence type="ECO:0008006" key="3">
    <source>
        <dbReference type="Google" id="ProtNLM"/>
    </source>
</evidence>
<protein>
    <recommendedName>
        <fullName evidence="3">Caspase family protein</fullName>
    </recommendedName>
</protein>
<keyword evidence="2" id="KW-1185">Reference proteome</keyword>
<name>A0ABQ3XZ16_9ACTN</name>
<proteinExistence type="predicted"/>
<comment type="caution">
    <text evidence="1">The sequence shown here is derived from an EMBL/GenBank/DDBJ whole genome shotgun (WGS) entry which is preliminary data.</text>
</comment>